<comment type="caution">
    <text evidence="1">The sequence shown here is derived from an EMBL/GenBank/DDBJ whole genome shotgun (WGS) entry which is preliminary data.</text>
</comment>
<name>A6F2Z9_9GAMM</name>
<evidence type="ECO:0000313" key="1">
    <source>
        <dbReference type="EMBL" id="EDM46896.1"/>
    </source>
</evidence>
<dbReference type="EMBL" id="ABCP01000027">
    <property type="protein sequence ID" value="EDM46896.1"/>
    <property type="molecule type" value="Genomic_DNA"/>
</dbReference>
<dbReference type="Proteomes" id="UP000005856">
    <property type="component" value="Unassembled WGS sequence"/>
</dbReference>
<evidence type="ECO:0000313" key="2">
    <source>
        <dbReference type="Proteomes" id="UP000005856"/>
    </source>
</evidence>
<accession>A6F2Z9</accession>
<organism evidence="1 2">
    <name type="scientific">Marinobacter algicola DG893</name>
    <dbReference type="NCBI Taxonomy" id="443152"/>
    <lineage>
        <taxon>Bacteria</taxon>
        <taxon>Pseudomonadati</taxon>
        <taxon>Pseudomonadota</taxon>
        <taxon>Gammaproteobacteria</taxon>
        <taxon>Pseudomonadales</taxon>
        <taxon>Marinobacteraceae</taxon>
        <taxon>Marinobacter</taxon>
    </lineage>
</organism>
<dbReference type="STRING" id="443152.MDG893_13359"/>
<proteinExistence type="predicted"/>
<reference evidence="1 2" key="1">
    <citation type="submission" date="2007-06" db="EMBL/GenBank/DDBJ databases">
        <authorList>
            <person name="Green D."/>
            <person name="Ferriera S."/>
            <person name="Johnson J."/>
            <person name="Kravitz S."/>
            <person name="Beeson K."/>
            <person name="Sutton G."/>
            <person name="Rogers Y.-H."/>
            <person name="Friedman R."/>
            <person name="Frazier M."/>
            <person name="Venter J.C."/>
        </authorList>
    </citation>
    <scope>NUCLEOTIDE SEQUENCE [LARGE SCALE GENOMIC DNA]</scope>
    <source>
        <strain evidence="1 2">DG893</strain>
    </source>
</reference>
<gene>
    <name evidence="1" type="ORF">MDG893_13359</name>
</gene>
<sequence length="121" mass="14052">MKLLGENSVSTLRMSVILISTRKKCLQESIYSLRMTHCRHITTESRPGRQTMLKQRGFASGWLKKPGCHLRSLQKLNGSLLLEIEVRTFPMLPIREELRRIPICSARQSMLIHLFHLQAIR</sequence>
<protein>
    <submittedName>
        <fullName evidence="1">Uncharacterized protein</fullName>
    </submittedName>
</protein>
<dbReference type="AlphaFoldDB" id="A6F2Z9"/>
<keyword evidence="2" id="KW-1185">Reference proteome</keyword>